<proteinExistence type="inferred from homology"/>
<name>A0A1F5TPR2_9BACT</name>
<dbReference type="Pfam" id="PF08281">
    <property type="entry name" value="Sigma70_r4_2"/>
    <property type="match status" value="1"/>
</dbReference>
<dbReference type="AlphaFoldDB" id="A0A1F5TPR2"/>
<evidence type="ECO:0000256" key="4">
    <source>
        <dbReference type="ARBA" id="ARBA00023163"/>
    </source>
</evidence>
<dbReference type="GO" id="GO:0003677">
    <property type="term" value="F:DNA binding"/>
    <property type="evidence" value="ECO:0007669"/>
    <property type="project" value="InterPro"/>
</dbReference>
<keyword evidence="2" id="KW-0805">Transcription regulation</keyword>
<reference evidence="7 8" key="1">
    <citation type="journal article" date="2016" name="Nat. Commun.">
        <title>Thousands of microbial genomes shed light on interconnected biogeochemical processes in an aquifer system.</title>
        <authorList>
            <person name="Anantharaman K."/>
            <person name="Brown C.T."/>
            <person name="Hug L.A."/>
            <person name="Sharon I."/>
            <person name="Castelle C.J."/>
            <person name="Probst A.J."/>
            <person name="Thomas B.C."/>
            <person name="Singh A."/>
            <person name="Wilkins M.J."/>
            <person name="Karaoz U."/>
            <person name="Brodie E.L."/>
            <person name="Williams K.H."/>
            <person name="Hubbard S.S."/>
            <person name="Banfield J.F."/>
        </authorList>
    </citation>
    <scope>NUCLEOTIDE SEQUENCE [LARGE SCALE GENOMIC DNA]</scope>
</reference>
<dbReference type="InterPro" id="IPR036388">
    <property type="entry name" value="WH-like_DNA-bd_sf"/>
</dbReference>
<dbReference type="Gene3D" id="1.10.10.10">
    <property type="entry name" value="Winged helix-like DNA-binding domain superfamily/Winged helix DNA-binding domain"/>
    <property type="match status" value="1"/>
</dbReference>
<evidence type="ECO:0000259" key="5">
    <source>
        <dbReference type="Pfam" id="PF04542"/>
    </source>
</evidence>
<dbReference type="PANTHER" id="PTHR43133">
    <property type="entry name" value="RNA POLYMERASE ECF-TYPE SIGMA FACTO"/>
    <property type="match status" value="1"/>
</dbReference>
<evidence type="ECO:0000313" key="8">
    <source>
        <dbReference type="Proteomes" id="UP000177579"/>
    </source>
</evidence>
<feature type="domain" description="RNA polymerase sigma factor 70 region 4 type 2" evidence="6">
    <location>
        <begin position="135"/>
        <end position="185"/>
    </location>
</feature>
<dbReference type="InterPro" id="IPR014284">
    <property type="entry name" value="RNA_pol_sigma-70_dom"/>
</dbReference>
<dbReference type="InterPro" id="IPR007627">
    <property type="entry name" value="RNA_pol_sigma70_r2"/>
</dbReference>
<accession>A0A1F5TPR2</accession>
<evidence type="ECO:0008006" key="9">
    <source>
        <dbReference type="Google" id="ProtNLM"/>
    </source>
</evidence>
<dbReference type="SUPFAM" id="SSF88659">
    <property type="entry name" value="Sigma3 and sigma4 domains of RNA polymerase sigma factors"/>
    <property type="match status" value="1"/>
</dbReference>
<keyword evidence="4" id="KW-0804">Transcription</keyword>
<dbReference type="Pfam" id="PF04542">
    <property type="entry name" value="Sigma70_r2"/>
    <property type="match status" value="1"/>
</dbReference>
<evidence type="ECO:0000259" key="6">
    <source>
        <dbReference type="Pfam" id="PF08281"/>
    </source>
</evidence>
<sequence>MNKPQTNENFSDYPDEELVAMTLENQSFFLYLMKRYEQKLLRYILRISNISYEEAEDVLQDIFIKVYQNLNGFDSELKFSSWIYRIAHNEVINNFRKNKARAHGHAVSIDENLINKLVSGINVEKEIDQKYLQKNIYKILEKMDIKYREVLVLKFLEEKDYKEISDILKKPMGTIATLINRAKNKFLEELKLNPIK</sequence>
<dbReference type="EMBL" id="MFGO01000019">
    <property type="protein sequence ID" value="OGF40827.1"/>
    <property type="molecule type" value="Genomic_DNA"/>
</dbReference>
<evidence type="ECO:0000256" key="2">
    <source>
        <dbReference type="ARBA" id="ARBA00023015"/>
    </source>
</evidence>
<organism evidence="7 8">
    <name type="scientific">Candidatus Falkowbacteria bacterium RIFOXYD2_FULL_34_120</name>
    <dbReference type="NCBI Taxonomy" id="1798007"/>
    <lineage>
        <taxon>Bacteria</taxon>
        <taxon>Candidatus Falkowiibacteriota</taxon>
    </lineage>
</organism>
<dbReference type="NCBIfam" id="TIGR02937">
    <property type="entry name" value="sigma70-ECF"/>
    <property type="match status" value="1"/>
</dbReference>
<evidence type="ECO:0000313" key="7">
    <source>
        <dbReference type="EMBL" id="OGF40827.1"/>
    </source>
</evidence>
<dbReference type="SUPFAM" id="SSF88946">
    <property type="entry name" value="Sigma2 domain of RNA polymerase sigma factors"/>
    <property type="match status" value="1"/>
</dbReference>
<dbReference type="InterPro" id="IPR013249">
    <property type="entry name" value="RNA_pol_sigma70_r4_t2"/>
</dbReference>
<dbReference type="Gene3D" id="1.10.1740.10">
    <property type="match status" value="1"/>
</dbReference>
<dbReference type="PANTHER" id="PTHR43133:SF51">
    <property type="entry name" value="RNA POLYMERASE SIGMA FACTOR"/>
    <property type="match status" value="1"/>
</dbReference>
<evidence type="ECO:0000256" key="3">
    <source>
        <dbReference type="ARBA" id="ARBA00023082"/>
    </source>
</evidence>
<dbReference type="Proteomes" id="UP000177579">
    <property type="component" value="Unassembled WGS sequence"/>
</dbReference>
<keyword evidence="3" id="KW-0731">Sigma factor</keyword>
<comment type="caution">
    <text evidence="7">The sequence shown here is derived from an EMBL/GenBank/DDBJ whole genome shotgun (WGS) entry which is preliminary data.</text>
</comment>
<comment type="similarity">
    <text evidence="1">Belongs to the sigma-70 factor family. ECF subfamily.</text>
</comment>
<dbReference type="InterPro" id="IPR039425">
    <property type="entry name" value="RNA_pol_sigma-70-like"/>
</dbReference>
<dbReference type="CDD" id="cd06171">
    <property type="entry name" value="Sigma70_r4"/>
    <property type="match status" value="1"/>
</dbReference>
<dbReference type="InterPro" id="IPR013325">
    <property type="entry name" value="RNA_pol_sigma_r2"/>
</dbReference>
<gene>
    <name evidence="7" type="ORF">A2531_06630</name>
</gene>
<dbReference type="GO" id="GO:0016987">
    <property type="term" value="F:sigma factor activity"/>
    <property type="evidence" value="ECO:0007669"/>
    <property type="project" value="UniProtKB-KW"/>
</dbReference>
<evidence type="ECO:0000256" key="1">
    <source>
        <dbReference type="ARBA" id="ARBA00010641"/>
    </source>
</evidence>
<feature type="domain" description="RNA polymerase sigma-70 region 2" evidence="5">
    <location>
        <begin position="32"/>
        <end position="99"/>
    </location>
</feature>
<protein>
    <recommendedName>
        <fullName evidence="9">RNA polymerase sigma factor</fullName>
    </recommendedName>
</protein>
<dbReference type="GO" id="GO:0006352">
    <property type="term" value="P:DNA-templated transcription initiation"/>
    <property type="evidence" value="ECO:0007669"/>
    <property type="project" value="InterPro"/>
</dbReference>
<dbReference type="InterPro" id="IPR013324">
    <property type="entry name" value="RNA_pol_sigma_r3/r4-like"/>
</dbReference>